<dbReference type="RefSeq" id="WP_013718843.1">
    <property type="nucleotide sequence ID" value="NC_015416.1"/>
</dbReference>
<dbReference type="HOGENOM" id="CLU_2712803_0_0_2"/>
<dbReference type="EMBL" id="CP002565">
    <property type="protein sequence ID" value="AEB67794.1"/>
    <property type="molecule type" value="Genomic_DNA"/>
</dbReference>
<protein>
    <submittedName>
        <fullName evidence="1">Uncharacterized protein</fullName>
    </submittedName>
</protein>
<keyword evidence="2" id="KW-1185">Reference proteome</keyword>
<name>F4BZ95_METSG</name>
<evidence type="ECO:0000313" key="1">
    <source>
        <dbReference type="EMBL" id="AEB67794.1"/>
    </source>
</evidence>
<organism evidence="1 2">
    <name type="scientific">Methanothrix soehngenii (strain ATCC 5969 / DSM 3671 / JCM 10134 / NBRC 103675 / OCM 69 / GP-6)</name>
    <name type="common">Methanosaeta concilii</name>
    <dbReference type="NCBI Taxonomy" id="990316"/>
    <lineage>
        <taxon>Archaea</taxon>
        <taxon>Methanobacteriati</taxon>
        <taxon>Methanobacteriota</taxon>
        <taxon>Stenosarchaea group</taxon>
        <taxon>Methanomicrobia</taxon>
        <taxon>Methanotrichales</taxon>
        <taxon>Methanotrichaceae</taxon>
        <taxon>Methanothrix</taxon>
    </lineage>
</organism>
<proteinExistence type="predicted"/>
<dbReference type="Proteomes" id="UP000007807">
    <property type="component" value="Chromosome"/>
</dbReference>
<dbReference type="KEGG" id="mcj:MCON_1047"/>
<sequence length="72" mass="8354">MAGVLEQLIRQQNRVVHRDLKAMELEAAKEILAEVFRVPLSEVDEMIRCRFEVEGVDPKEKGLWPQEFCLEG</sequence>
<gene>
    <name evidence="1" type="ordered locus">MCON_1047</name>
</gene>
<evidence type="ECO:0000313" key="2">
    <source>
        <dbReference type="Proteomes" id="UP000007807"/>
    </source>
</evidence>
<dbReference type="InParanoid" id="F4BZ95"/>
<accession>F4BZ95</accession>
<reference evidence="1 2" key="1">
    <citation type="journal article" date="2011" name="J. Bacteriol.">
        <title>Complete genome sequence of Methanosaeta concilii, a specialist in aceticlastic methanogenesis.</title>
        <authorList>
            <person name="Barber R.D."/>
            <person name="Zhang L."/>
            <person name="Harnack M."/>
            <person name="Olson M.V."/>
            <person name="Kaul R."/>
            <person name="Ingram-Smith C."/>
            <person name="Smith K.S."/>
        </authorList>
    </citation>
    <scope>NUCLEOTIDE SEQUENCE [LARGE SCALE GENOMIC DNA]</scope>
    <source>
        <strain evidence="2">ATCC 5969 / DSM 3671 / JCM 10134 / NBRC 103675 / OCM 69 / GP-6</strain>
    </source>
</reference>
<dbReference type="AlphaFoldDB" id="F4BZ95"/>
<dbReference type="GeneID" id="10460713"/>